<keyword evidence="2" id="KW-0812">Transmembrane</keyword>
<dbReference type="Gene3D" id="1.20.1250.20">
    <property type="entry name" value="MFS general substrate transporter like domains"/>
    <property type="match status" value="1"/>
</dbReference>
<evidence type="ECO:0000256" key="2">
    <source>
        <dbReference type="SAM" id="Phobius"/>
    </source>
</evidence>
<feature type="transmembrane region" description="Helical" evidence="2">
    <location>
        <begin position="457"/>
        <end position="475"/>
    </location>
</feature>
<reference evidence="3" key="1">
    <citation type="journal article" date="2020" name="Cell">
        <title>Large-Scale Comparative Analyses of Tick Genomes Elucidate Their Genetic Diversity and Vector Capacities.</title>
        <authorList>
            <consortium name="Tick Genome and Microbiome Consortium (TIGMIC)"/>
            <person name="Jia N."/>
            <person name="Wang J."/>
            <person name="Shi W."/>
            <person name="Du L."/>
            <person name="Sun Y."/>
            <person name="Zhan W."/>
            <person name="Jiang J.F."/>
            <person name="Wang Q."/>
            <person name="Zhang B."/>
            <person name="Ji P."/>
            <person name="Bell-Sakyi L."/>
            <person name="Cui X.M."/>
            <person name="Yuan T.T."/>
            <person name="Jiang B.G."/>
            <person name="Yang W.F."/>
            <person name="Lam T.T."/>
            <person name="Chang Q.C."/>
            <person name="Ding S.J."/>
            <person name="Wang X.J."/>
            <person name="Zhu J.G."/>
            <person name="Ruan X.D."/>
            <person name="Zhao L."/>
            <person name="Wei J.T."/>
            <person name="Ye R.Z."/>
            <person name="Que T.C."/>
            <person name="Du C.H."/>
            <person name="Zhou Y.H."/>
            <person name="Cheng J.X."/>
            <person name="Dai P.F."/>
            <person name="Guo W.B."/>
            <person name="Han X.H."/>
            <person name="Huang E.J."/>
            <person name="Li L.F."/>
            <person name="Wei W."/>
            <person name="Gao Y.C."/>
            <person name="Liu J.Z."/>
            <person name="Shao H.Z."/>
            <person name="Wang X."/>
            <person name="Wang C.C."/>
            <person name="Yang T.C."/>
            <person name="Huo Q.B."/>
            <person name="Li W."/>
            <person name="Chen H.Y."/>
            <person name="Chen S.E."/>
            <person name="Zhou L.G."/>
            <person name="Ni X.B."/>
            <person name="Tian J.H."/>
            <person name="Sheng Y."/>
            <person name="Liu T."/>
            <person name="Pan Y.S."/>
            <person name="Xia L.Y."/>
            <person name="Li J."/>
            <person name="Zhao F."/>
            <person name="Cao W.C."/>
        </authorList>
    </citation>
    <scope>NUCLEOTIDE SEQUENCE</scope>
    <source>
        <strain evidence="3">Rmic-2018</strain>
    </source>
</reference>
<dbReference type="InterPro" id="IPR050327">
    <property type="entry name" value="Proton-linked_MCT"/>
</dbReference>
<evidence type="ECO:0000313" key="4">
    <source>
        <dbReference type="Proteomes" id="UP000821866"/>
    </source>
</evidence>
<feature type="region of interest" description="Disordered" evidence="1">
    <location>
        <begin position="484"/>
        <end position="524"/>
    </location>
</feature>
<evidence type="ECO:0000256" key="1">
    <source>
        <dbReference type="SAM" id="MobiDB-lite"/>
    </source>
</evidence>
<feature type="transmembrane region" description="Helical" evidence="2">
    <location>
        <begin position="136"/>
        <end position="159"/>
    </location>
</feature>
<name>A0A9J6DH43_RHIMP</name>
<feature type="transmembrane region" description="Helical" evidence="2">
    <location>
        <begin position="299"/>
        <end position="321"/>
    </location>
</feature>
<keyword evidence="2" id="KW-1133">Transmembrane helix</keyword>
<dbReference type="VEuPathDB" id="VectorBase:LOC119173840"/>
<reference evidence="3" key="2">
    <citation type="submission" date="2021-09" db="EMBL/GenBank/DDBJ databases">
        <authorList>
            <person name="Jia N."/>
            <person name="Wang J."/>
            <person name="Shi W."/>
            <person name="Du L."/>
            <person name="Sun Y."/>
            <person name="Zhan W."/>
            <person name="Jiang J."/>
            <person name="Wang Q."/>
            <person name="Zhang B."/>
            <person name="Ji P."/>
            <person name="Sakyi L.B."/>
            <person name="Cui X."/>
            <person name="Yuan T."/>
            <person name="Jiang B."/>
            <person name="Yang W."/>
            <person name="Lam T.T.-Y."/>
            <person name="Chang Q."/>
            <person name="Ding S."/>
            <person name="Wang X."/>
            <person name="Zhu J."/>
            <person name="Ruan X."/>
            <person name="Zhao L."/>
            <person name="Wei J."/>
            <person name="Que T."/>
            <person name="Du C."/>
            <person name="Cheng J."/>
            <person name="Dai P."/>
            <person name="Han X."/>
            <person name="Huang E."/>
            <person name="Gao Y."/>
            <person name="Liu J."/>
            <person name="Shao H."/>
            <person name="Ye R."/>
            <person name="Li L."/>
            <person name="Wei W."/>
            <person name="Wang X."/>
            <person name="Wang C."/>
            <person name="Huo Q."/>
            <person name="Li W."/>
            <person name="Guo W."/>
            <person name="Chen H."/>
            <person name="Chen S."/>
            <person name="Zhou L."/>
            <person name="Zhou L."/>
            <person name="Ni X."/>
            <person name="Tian J."/>
            <person name="Zhou Y."/>
            <person name="Sheng Y."/>
            <person name="Liu T."/>
            <person name="Pan Y."/>
            <person name="Xia L."/>
            <person name="Li J."/>
            <person name="Zhao F."/>
            <person name="Cao W."/>
        </authorList>
    </citation>
    <scope>NUCLEOTIDE SEQUENCE</scope>
    <source>
        <strain evidence="3">Rmic-2018</strain>
        <tissue evidence="3">Larvae</tissue>
    </source>
</reference>
<dbReference type="PANTHER" id="PTHR11360:SF251">
    <property type="entry name" value="MAJOR FACILITATOR SUPERFAMILY (MFS) PROFILE DOMAIN-CONTAINING PROTEIN"/>
    <property type="match status" value="1"/>
</dbReference>
<dbReference type="AlphaFoldDB" id="A0A9J6DH43"/>
<dbReference type="PANTHER" id="PTHR11360">
    <property type="entry name" value="MONOCARBOXYLATE TRANSPORTER"/>
    <property type="match status" value="1"/>
</dbReference>
<dbReference type="EMBL" id="JABSTU010000009">
    <property type="protein sequence ID" value="KAH8021347.1"/>
    <property type="molecule type" value="Genomic_DNA"/>
</dbReference>
<keyword evidence="4" id="KW-1185">Reference proteome</keyword>
<comment type="caution">
    <text evidence="3">The sequence shown here is derived from an EMBL/GenBank/DDBJ whole genome shotgun (WGS) entry which is preliminary data.</text>
</comment>
<proteinExistence type="predicted"/>
<keyword evidence="2" id="KW-0472">Membrane</keyword>
<dbReference type="Proteomes" id="UP000821866">
    <property type="component" value="Chromosome 7"/>
</dbReference>
<gene>
    <name evidence="3" type="ORF">HPB51_015337</name>
</gene>
<dbReference type="InterPro" id="IPR036259">
    <property type="entry name" value="MFS_trans_sf"/>
</dbReference>
<organism evidence="3 4">
    <name type="scientific">Rhipicephalus microplus</name>
    <name type="common">Cattle tick</name>
    <name type="synonym">Boophilus microplus</name>
    <dbReference type="NCBI Taxonomy" id="6941"/>
    <lineage>
        <taxon>Eukaryota</taxon>
        <taxon>Metazoa</taxon>
        <taxon>Ecdysozoa</taxon>
        <taxon>Arthropoda</taxon>
        <taxon>Chelicerata</taxon>
        <taxon>Arachnida</taxon>
        <taxon>Acari</taxon>
        <taxon>Parasitiformes</taxon>
        <taxon>Ixodida</taxon>
        <taxon>Ixodoidea</taxon>
        <taxon>Ixodidae</taxon>
        <taxon>Rhipicephalinae</taxon>
        <taxon>Rhipicephalus</taxon>
        <taxon>Boophilus</taxon>
    </lineage>
</organism>
<dbReference type="SUPFAM" id="SSF103473">
    <property type="entry name" value="MFS general substrate transporter"/>
    <property type="match status" value="1"/>
</dbReference>
<feature type="transmembrane region" description="Helical" evidence="2">
    <location>
        <begin position="110"/>
        <end position="130"/>
    </location>
</feature>
<evidence type="ECO:0000313" key="3">
    <source>
        <dbReference type="EMBL" id="KAH8021347.1"/>
    </source>
</evidence>
<feature type="transmembrane region" description="Helical" evidence="2">
    <location>
        <begin position="171"/>
        <end position="189"/>
    </location>
</feature>
<sequence>MHTAVEDFEKFGPPEPLDEKLLMVEACPLALALFMTMKNKDVPDHTFSYCHHGTAHAKYPLYAMTMTLMTMIIPDNDGPVQMCLGAVSTAVALFLSPAVVGACRRKSTRLVAVLGGLVAALGCLFSSFASQFHQLFISYGLVLGCGVAMTRDTSMFMVGQYFKKRRELVELLLAAGTGIGVAVVPIFIVECIRRYRSDMFLMRHRFSLFNSEGQSDYVTVTCPVVICARGDHALTGIVLVLFVLGVFYRPASLYHPQRRAILHLKSMQRRSKAKDRGSQASERPPFIDYAVLRSRTVQILVVGTALAAFGVTTPLVLLMHLGEQEGLERSSLLLLQAFLGIASALGSAAFGLIVIKNSVQCLIARQYLCQAAAFMISASLLAFTALHQYHGYLLFVWIYGIFLGGYQYSLKMYTLEKVRARNFAKCWSFVQWCQSVPVLVGVPLAGLLNEQFGGRSGFYVASACSFLGAMSLFLIDLHKKRSRRSQQRPDCRRCSDAPTTSGADGGAGASSSRRSSFQDSLGRETRLQQRSFTFSNYADLRRQELTCISEEAMMDNYLEDLIDDCITSCNKEEKYLRLSEYENNLNKSQETLGKRMRGARRASILLPYKYDQCPSCMRLMPVQVNGEPARRSSPRRLQRPSVDVIEEVTTSL</sequence>
<feature type="transmembrane region" description="Helical" evidence="2">
    <location>
        <begin position="333"/>
        <end position="355"/>
    </location>
</feature>
<feature type="transmembrane region" description="Helical" evidence="2">
    <location>
        <begin position="233"/>
        <end position="251"/>
    </location>
</feature>
<feature type="transmembrane region" description="Helical" evidence="2">
    <location>
        <begin position="422"/>
        <end position="445"/>
    </location>
</feature>
<accession>A0A9J6DH43</accession>
<feature type="transmembrane region" description="Helical" evidence="2">
    <location>
        <begin position="79"/>
        <end position="103"/>
    </location>
</feature>
<feature type="transmembrane region" description="Helical" evidence="2">
    <location>
        <begin position="392"/>
        <end position="410"/>
    </location>
</feature>
<protein>
    <recommendedName>
        <fullName evidence="5">Monocarboxylate transporter</fullName>
    </recommendedName>
</protein>
<feature type="transmembrane region" description="Helical" evidence="2">
    <location>
        <begin position="367"/>
        <end position="386"/>
    </location>
</feature>
<evidence type="ECO:0008006" key="5">
    <source>
        <dbReference type="Google" id="ProtNLM"/>
    </source>
</evidence>